<feature type="domain" description="YcxB-like C-terminal" evidence="1">
    <location>
        <begin position="31"/>
        <end position="82"/>
    </location>
</feature>
<proteinExistence type="predicted"/>
<accession>A0ABX2XCF7</accession>
<keyword evidence="3" id="KW-1185">Reference proteome</keyword>
<name>A0ABX2XCF7_9FLAO</name>
<dbReference type="EMBL" id="LVEN01000048">
    <property type="protein sequence ID" value="OCB68765.1"/>
    <property type="molecule type" value="Genomic_DNA"/>
</dbReference>
<comment type="caution">
    <text evidence="2">The sequence shown here is derived from an EMBL/GenBank/DDBJ whole genome shotgun (WGS) entry which is preliminary data.</text>
</comment>
<evidence type="ECO:0000259" key="1">
    <source>
        <dbReference type="Pfam" id="PF14317"/>
    </source>
</evidence>
<dbReference type="Proteomes" id="UP000093343">
    <property type="component" value="Unassembled WGS sequence"/>
</dbReference>
<organism evidence="2 3">
    <name type="scientific">Flavobacterium piscis</name>
    <dbReference type="NCBI Taxonomy" id="1114874"/>
    <lineage>
        <taxon>Bacteria</taxon>
        <taxon>Pseudomonadati</taxon>
        <taxon>Bacteroidota</taxon>
        <taxon>Flavobacteriia</taxon>
        <taxon>Flavobacteriales</taxon>
        <taxon>Flavobacteriaceae</taxon>
        <taxon>Flavobacterium</taxon>
    </lineage>
</organism>
<dbReference type="InterPro" id="IPR025588">
    <property type="entry name" value="YcxB-like_C"/>
</dbReference>
<reference evidence="3" key="1">
    <citation type="submission" date="2016-03" db="EMBL/GenBank/DDBJ databases">
        <title>Draft genome sequence of Paenibacillus glacialis DSM 22343.</title>
        <authorList>
            <person name="Shin S.-K."/>
            <person name="Yi H."/>
        </authorList>
    </citation>
    <scope>NUCLEOTIDE SEQUENCE [LARGE SCALE GENOMIC DNA]</scope>
    <source>
        <strain evidence="3">CCUG 60099</strain>
    </source>
</reference>
<evidence type="ECO:0000313" key="2">
    <source>
        <dbReference type="EMBL" id="OCB68765.1"/>
    </source>
</evidence>
<gene>
    <name evidence="2" type="ORF">FLP_23990</name>
</gene>
<sequence length="95" mass="11017">MIIPDFLKHTKIVKSLNSNPKFFGKKTLEVNESGIKQTSENSVEVGFYKWQEVKKISKTENYTFITLKDNSSIILPKTKIEYLNTLKQNLKKYGT</sequence>
<protein>
    <recommendedName>
        <fullName evidence="1">YcxB-like C-terminal domain-containing protein</fullName>
    </recommendedName>
</protein>
<evidence type="ECO:0000313" key="3">
    <source>
        <dbReference type="Proteomes" id="UP000093343"/>
    </source>
</evidence>
<dbReference type="Pfam" id="PF14317">
    <property type="entry name" value="YcxB"/>
    <property type="match status" value="1"/>
</dbReference>